<dbReference type="AlphaFoldDB" id="A0A3Q2DEQ0"/>
<feature type="compositionally biased region" description="Polar residues" evidence="1">
    <location>
        <begin position="104"/>
        <end position="115"/>
    </location>
</feature>
<feature type="region of interest" description="Disordered" evidence="1">
    <location>
        <begin position="63"/>
        <end position="180"/>
    </location>
</feature>
<evidence type="ECO:0000256" key="1">
    <source>
        <dbReference type="SAM" id="MobiDB-lite"/>
    </source>
</evidence>
<evidence type="ECO:0000313" key="3">
    <source>
        <dbReference type="Proteomes" id="UP000265020"/>
    </source>
</evidence>
<sequence length="180" mass="18797">MFLLIVSKSGPLVCRTEGSAGSSDVSLVFICRRSCSPASKVRSSNPSPSDCFCSFSESDLSSQELPVGADPGSGVSDGSGEGYSRDSRGGQGSPYCSPWRTTERVSQQPGGSRSSFTRRDQNQQENQSSGTSGSQNLQTSCGVSEQLSAGGGSGSSQNPYPFPTRRTPKISEAARSLGLY</sequence>
<dbReference type="Ensembl" id="ENSCVAT00000032307.1">
    <property type="protein sequence ID" value="ENSCVAP00000017422.1"/>
    <property type="gene ID" value="ENSCVAG00000020516.1"/>
</dbReference>
<accession>A0A3Q2DEQ0</accession>
<keyword evidence="3" id="KW-1185">Reference proteome</keyword>
<organism evidence="2 3">
    <name type="scientific">Cyprinodon variegatus</name>
    <name type="common">Sheepshead minnow</name>
    <dbReference type="NCBI Taxonomy" id="28743"/>
    <lineage>
        <taxon>Eukaryota</taxon>
        <taxon>Metazoa</taxon>
        <taxon>Chordata</taxon>
        <taxon>Craniata</taxon>
        <taxon>Vertebrata</taxon>
        <taxon>Euteleostomi</taxon>
        <taxon>Actinopterygii</taxon>
        <taxon>Neopterygii</taxon>
        <taxon>Teleostei</taxon>
        <taxon>Neoteleostei</taxon>
        <taxon>Acanthomorphata</taxon>
        <taxon>Ovalentaria</taxon>
        <taxon>Atherinomorphae</taxon>
        <taxon>Cyprinodontiformes</taxon>
        <taxon>Cyprinodontidae</taxon>
        <taxon>Cyprinodon</taxon>
    </lineage>
</organism>
<dbReference type="Proteomes" id="UP000265020">
    <property type="component" value="Unassembled WGS sequence"/>
</dbReference>
<reference evidence="2" key="1">
    <citation type="submission" date="2025-08" db="UniProtKB">
        <authorList>
            <consortium name="Ensembl"/>
        </authorList>
    </citation>
    <scope>IDENTIFICATION</scope>
</reference>
<feature type="compositionally biased region" description="Polar residues" evidence="1">
    <location>
        <begin position="123"/>
        <end position="147"/>
    </location>
</feature>
<reference evidence="2" key="2">
    <citation type="submission" date="2025-09" db="UniProtKB">
        <authorList>
            <consortium name="Ensembl"/>
        </authorList>
    </citation>
    <scope>IDENTIFICATION</scope>
</reference>
<evidence type="ECO:0000313" key="2">
    <source>
        <dbReference type="Ensembl" id="ENSCVAP00000017422.1"/>
    </source>
</evidence>
<protein>
    <submittedName>
        <fullName evidence="2">Uncharacterized protein</fullName>
    </submittedName>
</protein>
<proteinExistence type="predicted"/>
<dbReference type="GeneTree" id="ENSGT00940000181944"/>
<name>A0A3Q2DEQ0_CYPVA</name>